<feature type="non-terminal residue" evidence="1">
    <location>
        <position position="1"/>
    </location>
</feature>
<comment type="caution">
    <text evidence="1">The sequence shown here is derived from an EMBL/GenBank/DDBJ whole genome shotgun (WGS) entry which is preliminary data.</text>
</comment>
<keyword evidence="2" id="KW-1185">Reference proteome</keyword>
<gene>
    <name evidence="1" type="ORF">RPERSI_LOCUS26445</name>
</gene>
<feature type="non-terminal residue" evidence="1">
    <location>
        <position position="51"/>
    </location>
</feature>
<dbReference type="EMBL" id="CAJVQC010090286">
    <property type="protein sequence ID" value="CAG8825272.1"/>
    <property type="molecule type" value="Genomic_DNA"/>
</dbReference>
<evidence type="ECO:0000313" key="1">
    <source>
        <dbReference type="EMBL" id="CAG8825272.1"/>
    </source>
</evidence>
<accession>A0ACA9S4U8</accession>
<name>A0ACA9S4U8_9GLOM</name>
<organism evidence="1 2">
    <name type="scientific">Racocetra persica</name>
    <dbReference type="NCBI Taxonomy" id="160502"/>
    <lineage>
        <taxon>Eukaryota</taxon>
        <taxon>Fungi</taxon>
        <taxon>Fungi incertae sedis</taxon>
        <taxon>Mucoromycota</taxon>
        <taxon>Glomeromycotina</taxon>
        <taxon>Glomeromycetes</taxon>
        <taxon>Diversisporales</taxon>
        <taxon>Gigasporaceae</taxon>
        <taxon>Racocetra</taxon>
    </lineage>
</organism>
<dbReference type="Proteomes" id="UP000789920">
    <property type="component" value="Unassembled WGS sequence"/>
</dbReference>
<reference evidence="1" key="1">
    <citation type="submission" date="2021-06" db="EMBL/GenBank/DDBJ databases">
        <authorList>
            <person name="Kallberg Y."/>
            <person name="Tangrot J."/>
            <person name="Rosling A."/>
        </authorList>
    </citation>
    <scope>NUCLEOTIDE SEQUENCE</scope>
    <source>
        <strain evidence="1">MA461A</strain>
    </source>
</reference>
<proteinExistence type="predicted"/>
<evidence type="ECO:0000313" key="2">
    <source>
        <dbReference type="Proteomes" id="UP000789920"/>
    </source>
</evidence>
<protein>
    <submittedName>
        <fullName evidence="1">5154_t:CDS:1</fullName>
    </submittedName>
</protein>
<sequence length="51" mass="5974">IMTDSKYVISIIEDWVEKWGKNGYMRTVQLIHVRGYLGNYGNEQADRLAKL</sequence>